<dbReference type="InterPro" id="IPR002488">
    <property type="entry name" value="Gemini_C4"/>
</dbReference>
<evidence type="ECO:0000256" key="2">
    <source>
        <dbReference type="ARBA" id="ARBA00022581"/>
    </source>
</evidence>
<dbReference type="Pfam" id="PF01492">
    <property type="entry name" value="Gemini_C4"/>
    <property type="match status" value="1"/>
</dbReference>
<evidence type="ECO:0000313" key="4">
    <source>
        <dbReference type="EMBL" id="BAW32355.1"/>
    </source>
</evidence>
<gene>
    <name evidence="4" type="primary">AC4</name>
</gene>
<proteinExistence type="inferred from homology"/>
<protein>
    <submittedName>
        <fullName evidence="4">AC4</fullName>
    </submittedName>
</protein>
<accession>A0A1L7NR62</accession>
<name>A0A1L7NR62_9GEMI</name>
<organism evidence="4">
    <name type="scientific">Corchorus golden mosaic virus</name>
    <dbReference type="NCBI Taxonomy" id="390436"/>
    <lineage>
        <taxon>Viruses</taxon>
        <taxon>Monodnaviria</taxon>
        <taxon>Shotokuvirae</taxon>
        <taxon>Cressdnaviricota</taxon>
        <taxon>Repensiviricetes</taxon>
        <taxon>Geplafuvirales</taxon>
        <taxon>Geminiviridae</taxon>
        <taxon>Begomovirus</taxon>
        <taxon>Begomovirus corchori</taxon>
    </lineage>
</organism>
<sequence>MGRLTCMPWFNSKKNTYAQIVDYSTSPIHKTHVNSTAILKLHAPPPTPNHTSKKMESSANGELSRWTEDRREEVNRQLMTLMQRRLTAEVRTRLLLSLRN</sequence>
<dbReference type="EMBL" id="AB849288">
    <property type="protein sequence ID" value="BAW32355.1"/>
    <property type="molecule type" value="Genomic_DNA"/>
</dbReference>
<feature type="region of interest" description="Disordered" evidence="3">
    <location>
        <begin position="42"/>
        <end position="68"/>
    </location>
</feature>
<comment type="similarity">
    <text evidence="1">Belongs to the geminiviridae protein AC4/C4 family.</text>
</comment>
<keyword evidence="2" id="KW-0945">Host-virus interaction</keyword>
<reference evidence="4" key="1">
    <citation type="journal article" date="2015" name="J. Plant Pathol. Microbiol.">
        <title>Characterization and Confirmation of Corchorus Golden Mosaic Virus Associated with Jute in Bangladesh.</title>
        <authorList>
            <person name="Hasan M.M."/>
            <person name="Meah M.B."/>
            <person name="Ali M.A."/>
            <person name="Okazaki K."/>
            <person name="Sano Y."/>
        </authorList>
    </citation>
    <scope>NUCLEOTIDE SEQUENCE</scope>
    <source>
        <strain evidence="4">BD1</strain>
    </source>
</reference>
<evidence type="ECO:0000256" key="3">
    <source>
        <dbReference type="SAM" id="MobiDB-lite"/>
    </source>
</evidence>
<evidence type="ECO:0000256" key="1">
    <source>
        <dbReference type="ARBA" id="ARBA00008996"/>
    </source>
</evidence>